<dbReference type="Proteomes" id="UP000297890">
    <property type="component" value="Unassembled WGS sequence"/>
</dbReference>
<protein>
    <submittedName>
        <fullName evidence="5">Sulfotransferase domain-containing protein</fullName>
    </submittedName>
</protein>
<dbReference type="AlphaFoldDB" id="A0A4Z0F8G6"/>
<dbReference type="InterPro" id="IPR000863">
    <property type="entry name" value="Sulfotransferase_dom"/>
</dbReference>
<comment type="caution">
    <text evidence="5">The sequence shown here is derived from an EMBL/GenBank/DDBJ whole genome shotgun (WGS) entry which is preliminary data.</text>
</comment>
<accession>A0A4Z0F8G6</accession>
<dbReference type="Pfam" id="PF00685">
    <property type="entry name" value="Sulfotransfer_1"/>
    <property type="match status" value="1"/>
</dbReference>
<dbReference type="Gene3D" id="3.40.50.300">
    <property type="entry name" value="P-loop containing nucleotide triphosphate hydrolases"/>
    <property type="match status" value="1"/>
</dbReference>
<sequence>MKSLLHGLAILIAGGLLYLIGLMVWVEIQRRGDRYFARPLAERRRFVQRLKWHARYVRPIFEAIARLKRPTKVPLMRYGRVTGPLMMSSKKSYAGTLHYQPEAADIFIATQMKCGTTWMQQIVFEILHGGAGDLSDAGYRHMYAVSPWIETSPTSSVPMARAPLVGPRRNRIIKTHMPAQLIPHSDLAKYIYVTRHPVSCFASCVDFIYKGMGPLTPTRADMLDWFCSDDMWWMSWPDNVESWWQRSQQHANVLFVHYEDLKRDLEGGIRQVAAFLAVPLTDAQVATIVHKAGFDYMREHEEEFEMFAPNLFSVSTPENIRYMQSGALDRHKDAGQAERERILAFCRARLAKASYPAERFYPDLAP</sequence>
<dbReference type="InterPro" id="IPR027417">
    <property type="entry name" value="P-loop_NTPase"/>
</dbReference>
<feature type="domain" description="Sulfotransferase" evidence="4">
    <location>
        <begin position="105"/>
        <end position="302"/>
    </location>
</feature>
<evidence type="ECO:0000256" key="1">
    <source>
        <dbReference type="ARBA" id="ARBA00005771"/>
    </source>
</evidence>
<evidence type="ECO:0000256" key="2">
    <source>
        <dbReference type="ARBA" id="ARBA00022679"/>
    </source>
</evidence>
<organism evidence="5 6">
    <name type="scientific">Candidatus Macondimonas diazotrophica</name>
    <dbReference type="NCBI Taxonomy" id="2305248"/>
    <lineage>
        <taxon>Bacteria</taxon>
        <taxon>Pseudomonadati</taxon>
        <taxon>Pseudomonadota</taxon>
        <taxon>Gammaproteobacteria</taxon>
        <taxon>Chromatiales</taxon>
        <taxon>Ectothiorhodospiraceae</taxon>
        <taxon>Candidatus Macondimonas</taxon>
    </lineage>
</organism>
<feature type="transmembrane region" description="Helical" evidence="3">
    <location>
        <begin position="6"/>
        <end position="26"/>
    </location>
</feature>
<keyword evidence="2 5" id="KW-0808">Transferase</keyword>
<reference evidence="5 6" key="1">
    <citation type="journal article" date="2019" name="ISME J.">
        <title>Candidatus Macondimonas diazotrophica, a novel gammaproteobacterial genus dominating crude-oil-contaminated coastal sediments.</title>
        <authorList>
            <person name="Karthikeyan S."/>
            <person name="Konstantinidis K."/>
        </authorList>
    </citation>
    <scope>NUCLEOTIDE SEQUENCE [LARGE SCALE GENOMIC DNA]</scope>
    <source>
        <strain evidence="5 6">KTK01</strain>
    </source>
</reference>
<evidence type="ECO:0000259" key="4">
    <source>
        <dbReference type="Pfam" id="PF00685"/>
    </source>
</evidence>
<evidence type="ECO:0000256" key="3">
    <source>
        <dbReference type="SAM" id="Phobius"/>
    </source>
</evidence>
<dbReference type="GO" id="GO:0008146">
    <property type="term" value="F:sulfotransferase activity"/>
    <property type="evidence" value="ECO:0007669"/>
    <property type="project" value="InterPro"/>
</dbReference>
<keyword evidence="3" id="KW-0812">Transmembrane</keyword>
<dbReference type="RefSeq" id="WP_135282423.1">
    <property type="nucleotide sequence ID" value="NZ_SRIO01000015.1"/>
</dbReference>
<dbReference type="EMBL" id="SRIO01000015">
    <property type="protein sequence ID" value="TFZ81785.1"/>
    <property type="molecule type" value="Genomic_DNA"/>
</dbReference>
<dbReference type="SUPFAM" id="SSF52540">
    <property type="entry name" value="P-loop containing nucleoside triphosphate hydrolases"/>
    <property type="match status" value="1"/>
</dbReference>
<evidence type="ECO:0000313" key="5">
    <source>
        <dbReference type="EMBL" id="TFZ81785.1"/>
    </source>
</evidence>
<keyword evidence="3" id="KW-1133">Transmembrane helix</keyword>
<gene>
    <name evidence="5" type="ORF">E4680_10775</name>
</gene>
<keyword evidence="6" id="KW-1185">Reference proteome</keyword>
<evidence type="ECO:0000313" key="6">
    <source>
        <dbReference type="Proteomes" id="UP000297890"/>
    </source>
</evidence>
<name>A0A4Z0F8G6_9GAMM</name>
<keyword evidence="3" id="KW-0472">Membrane</keyword>
<proteinExistence type="inferred from homology"/>
<dbReference type="OrthoDB" id="3399180at2"/>
<comment type="similarity">
    <text evidence="1">Belongs to the sulfotransferase 1 family.</text>
</comment>
<dbReference type="PANTHER" id="PTHR11783">
    <property type="entry name" value="SULFOTRANSFERASE SULT"/>
    <property type="match status" value="1"/>
</dbReference>